<keyword evidence="3" id="KW-1185">Reference proteome</keyword>
<feature type="compositionally biased region" description="Polar residues" evidence="1">
    <location>
        <begin position="227"/>
        <end position="237"/>
    </location>
</feature>
<evidence type="ECO:0000256" key="1">
    <source>
        <dbReference type="SAM" id="MobiDB-lite"/>
    </source>
</evidence>
<name>A0A067Q2C2_9AGAM</name>
<dbReference type="Proteomes" id="UP000027265">
    <property type="component" value="Unassembled WGS sequence"/>
</dbReference>
<dbReference type="HOGENOM" id="CLU_551012_0_0_1"/>
<feature type="region of interest" description="Disordered" evidence="1">
    <location>
        <begin position="223"/>
        <end position="280"/>
    </location>
</feature>
<gene>
    <name evidence="2" type="ORF">JAAARDRAFT_46048</name>
</gene>
<accession>A0A067Q2C2</accession>
<dbReference type="AlphaFoldDB" id="A0A067Q2C2"/>
<protein>
    <submittedName>
        <fullName evidence="2">Uncharacterized protein</fullName>
    </submittedName>
</protein>
<feature type="compositionally biased region" description="Low complexity" evidence="1">
    <location>
        <begin position="267"/>
        <end position="280"/>
    </location>
</feature>
<feature type="compositionally biased region" description="Polar residues" evidence="1">
    <location>
        <begin position="247"/>
        <end position="259"/>
    </location>
</feature>
<dbReference type="EMBL" id="KL197714">
    <property type="protein sequence ID" value="KDQ60295.1"/>
    <property type="molecule type" value="Genomic_DNA"/>
</dbReference>
<sequence length="495" mass="53484">MATAPYSDADALDHLFEDDHTAKDAVARVHSWLSSQTPPPSFSASRRESCVLNACLLDDLEIYPRRTDAYTLDNLNAQLLVASPSCPNLALGVARERPEREEEDWQDQLMSLRLELDLDRSATPRQLDPREKPLPLLPPYPISEEDPFASRPSSPISYTCPPSPASSSSASLISSGATRPLSIRRARSTSRFPSISTTMSTVEETEKRQALYIPEDDVIAAIPTPVSPVQGSPSSITSRREPRKIPSTLSLSQFHLPSRSNPPTVPNTPTITESSSSPFSAISSFSSVSTSAFDGYESPTTPTPPTSSNSDARWSFASSVPSVIEVGFQKVGLNGGAMYSAPTSPTTSAIPSGTSTFLFPYPPSSPPSVTSLHTTAGSNIPRASPSKRRIMSFHMPSLSLPALNKLGGGSRNKSKGKKKLVVSGLGKEDKRGWESVRSWCESFGEVESFVWRSDGVHVGWKDRGVGDNVCCLQAKVQIRGAGSVNLSWYQGKQRL</sequence>
<feature type="compositionally biased region" description="Low complexity" evidence="1">
    <location>
        <begin position="165"/>
        <end position="177"/>
    </location>
</feature>
<proteinExistence type="predicted"/>
<organism evidence="2 3">
    <name type="scientific">Jaapia argillacea MUCL 33604</name>
    <dbReference type="NCBI Taxonomy" id="933084"/>
    <lineage>
        <taxon>Eukaryota</taxon>
        <taxon>Fungi</taxon>
        <taxon>Dikarya</taxon>
        <taxon>Basidiomycota</taxon>
        <taxon>Agaricomycotina</taxon>
        <taxon>Agaricomycetes</taxon>
        <taxon>Agaricomycetidae</taxon>
        <taxon>Jaapiales</taxon>
        <taxon>Jaapiaceae</taxon>
        <taxon>Jaapia</taxon>
    </lineage>
</organism>
<evidence type="ECO:0000313" key="2">
    <source>
        <dbReference type="EMBL" id="KDQ60295.1"/>
    </source>
</evidence>
<evidence type="ECO:0000313" key="3">
    <source>
        <dbReference type="Proteomes" id="UP000027265"/>
    </source>
</evidence>
<feature type="compositionally biased region" description="Basic and acidic residues" evidence="1">
    <location>
        <begin position="121"/>
        <end position="133"/>
    </location>
</feature>
<dbReference type="OrthoDB" id="3071736at2759"/>
<dbReference type="InParanoid" id="A0A067Q2C2"/>
<feature type="compositionally biased region" description="Polar residues" evidence="1">
    <location>
        <begin position="189"/>
        <end position="202"/>
    </location>
</feature>
<feature type="region of interest" description="Disordered" evidence="1">
    <location>
        <begin position="292"/>
        <end position="312"/>
    </location>
</feature>
<reference evidence="3" key="1">
    <citation type="journal article" date="2014" name="Proc. Natl. Acad. Sci. U.S.A.">
        <title>Extensive sampling of basidiomycete genomes demonstrates inadequacy of the white-rot/brown-rot paradigm for wood decay fungi.</title>
        <authorList>
            <person name="Riley R."/>
            <person name="Salamov A.A."/>
            <person name="Brown D.W."/>
            <person name="Nagy L.G."/>
            <person name="Floudas D."/>
            <person name="Held B.W."/>
            <person name="Levasseur A."/>
            <person name="Lombard V."/>
            <person name="Morin E."/>
            <person name="Otillar R."/>
            <person name="Lindquist E.A."/>
            <person name="Sun H."/>
            <person name="LaButti K.M."/>
            <person name="Schmutz J."/>
            <person name="Jabbour D."/>
            <person name="Luo H."/>
            <person name="Baker S.E."/>
            <person name="Pisabarro A.G."/>
            <person name="Walton J.D."/>
            <person name="Blanchette R.A."/>
            <person name="Henrissat B."/>
            <person name="Martin F."/>
            <person name="Cullen D."/>
            <person name="Hibbett D.S."/>
            <person name="Grigoriev I.V."/>
        </authorList>
    </citation>
    <scope>NUCLEOTIDE SEQUENCE [LARGE SCALE GENOMIC DNA]</scope>
    <source>
        <strain evidence="3">MUCL 33604</strain>
    </source>
</reference>
<feature type="region of interest" description="Disordered" evidence="1">
    <location>
        <begin position="121"/>
        <end position="203"/>
    </location>
</feature>